<dbReference type="PIRSF" id="PIRSF026671">
    <property type="entry name" value="AA_dipeptidase"/>
    <property type="match status" value="1"/>
</dbReference>
<sequence length="206" mass="23876">MKRSLLLLLCLINLLTTAFQTKKSEPLVNIESFDSVFAYDVRYATENNFLKQAVYDCEQCLLIPEVAQALVDANDYFCDLGYKIKLYDCYRPVSVQKKMWAIYPNPSYVGNPYGSGSIHNRGAAIDMTIVKLNNDTLDMGSDYDHFGKEAHIDHPHNDTVRANRKQLWQVMKKFGFSPIRTEWWHFNYDAKNYGLKVMDVDFDCNK</sequence>
<keyword evidence="7 9" id="KW-0482">Metalloprotease</keyword>
<organism evidence="12 13">
    <name type="scientific">Dokdonia sinensis</name>
    <dbReference type="NCBI Taxonomy" id="2479847"/>
    <lineage>
        <taxon>Bacteria</taxon>
        <taxon>Pseudomonadati</taxon>
        <taxon>Bacteroidota</taxon>
        <taxon>Flavobacteriia</taxon>
        <taxon>Flavobacteriales</taxon>
        <taxon>Flavobacteriaceae</taxon>
        <taxon>Dokdonia</taxon>
    </lineage>
</organism>
<comment type="function">
    <text evidence="9 10">Catalyzes hydrolysis of the D-alanyl-D-alanine dipeptide.</text>
</comment>
<reference evidence="12 13" key="1">
    <citation type="submission" date="2018-10" db="EMBL/GenBank/DDBJ databases">
        <title>Dokdonia luteus sp. nov., isolated from sea water.</title>
        <authorList>
            <person name="Zhou L.Y."/>
            <person name="Du Z.J."/>
        </authorList>
    </citation>
    <scope>NUCLEOTIDE SEQUENCE [LARGE SCALE GENOMIC DNA]</scope>
    <source>
        <strain evidence="12 13">SH27</strain>
    </source>
</reference>
<evidence type="ECO:0000256" key="1">
    <source>
        <dbReference type="ARBA" id="ARBA00001362"/>
    </source>
</evidence>
<dbReference type="Proteomes" id="UP000281985">
    <property type="component" value="Unassembled WGS sequence"/>
</dbReference>
<gene>
    <name evidence="12" type="ORF">EAX61_05180</name>
</gene>
<evidence type="ECO:0000256" key="6">
    <source>
        <dbReference type="ARBA" id="ARBA00022997"/>
    </source>
</evidence>
<keyword evidence="13" id="KW-1185">Reference proteome</keyword>
<feature type="active site" description="Proton donor/acceptor" evidence="9">
    <location>
        <position position="182"/>
    </location>
</feature>
<dbReference type="GO" id="GO:0008270">
    <property type="term" value="F:zinc ion binding"/>
    <property type="evidence" value="ECO:0007669"/>
    <property type="project" value="UniProtKB-UniRule"/>
</dbReference>
<proteinExistence type="inferred from homology"/>
<keyword evidence="2 9" id="KW-0645">Protease</keyword>
<dbReference type="Gene3D" id="3.30.1380.10">
    <property type="match status" value="1"/>
</dbReference>
<dbReference type="RefSeq" id="WP_121916613.1">
    <property type="nucleotide sequence ID" value="NZ_REFV01000004.1"/>
</dbReference>
<keyword evidence="6 9" id="KW-0224">Dipeptidase</keyword>
<dbReference type="SUPFAM" id="SSF55166">
    <property type="entry name" value="Hedgehog/DD-peptidase"/>
    <property type="match status" value="1"/>
</dbReference>
<dbReference type="PANTHER" id="PTHR43126:SF1">
    <property type="entry name" value="D-ALANYL-D-ALANINE DIPEPTIDASE"/>
    <property type="match status" value="1"/>
</dbReference>
<dbReference type="GO" id="GO:0071555">
    <property type="term" value="P:cell wall organization"/>
    <property type="evidence" value="ECO:0007669"/>
    <property type="project" value="UniProtKB-KW"/>
</dbReference>
<feature type="signal peptide" evidence="11">
    <location>
        <begin position="1"/>
        <end position="18"/>
    </location>
</feature>
<keyword evidence="11" id="KW-0732">Signal</keyword>
<evidence type="ECO:0000256" key="11">
    <source>
        <dbReference type="SAM" id="SignalP"/>
    </source>
</evidence>
<comment type="catalytic activity">
    <reaction evidence="1 9 10">
        <text>D-alanyl-D-alanine + H2O = 2 D-alanine</text>
        <dbReference type="Rhea" id="RHEA:20661"/>
        <dbReference type="ChEBI" id="CHEBI:15377"/>
        <dbReference type="ChEBI" id="CHEBI:57416"/>
        <dbReference type="ChEBI" id="CHEBI:57822"/>
        <dbReference type="EC" id="3.4.13.22"/>
    </reaction>
</comment>
<feature type="binding site" evidence="9">
    <location>
        <position position="119"/>
    </location>
    <ligand>
        <name>Zn(2+)</name>
        <dbReference type="ChEBI" id="CHEBI:29105"/>
        <note>catalytic</note>
    </ligand>
</feature>
<feature type="chain" id="PRO_5018091490" description="D-alanyl-D-alanine dipeptidase" evidence="11">
    <location>
        <begin position="19"/>
        <end position="206"/>
    </location>
</feature>
<comment type="caution">
    <text evidence="12">The sequence shown here is derived from an EMBL/GenBank/DDBJ whole genome shotgun (WGS) entry which is preliminary data.</text>
</comment>
<evidence type="ECO:0000256" key="2">
    <source>
        <dbReference type="ARBA" id="ARBA00022670"/>
    </source>
</evidence>
<dbReference type="GO" id="GO:0160237">
    <property type="term" value="F:D-Ala-D-Ala dipeptidase activity"/>
    <property type="evidence" value="ECO:0007669"/>
    <property type="project" value="UniProtKB-EC"/>
</dbReference>
<evidence type="ECO:0000256" key="8">
    <source>
        <dbReference type="ARBA" id="ARBA00023316"/>
    </source>
</evidence>
<evidence type="ECO:0000256" key="7">
    <source>
        <dbReference type="ARBA" id="ARBA00023049"/>
    </source>
</evidence>
<dbReference type="GO" id="GO:0006508">
    <property type="term" value="P:proteolysis"/>
    <property type="evidence" value="ECO:0007669"/>
    <property type="project" value="UniProtKB-KW"/>
</dbReference>
<dbReference type="Pfam" id="PF01427">
    <property type="entry name" value="Peptidase_M15"/>
    <property type="match status" value="1"/>
</dbReference>
<dbReference type="GO" id="GO:0008237">
    <property type="term" value="F:metallopeptidase activity"/>
    <property type="evidence" value="ECO:0007669"/>
    <property type="project" value="UniProtKB-KW"/>
</dbReference>
<dbReference type="OrthoDB" id="9801430at2"/>
<comment type="cofactor">
    <cofactor evidence="9">
        <name>Zn(2+)</name>
        <dbReference type="ChEBI" id="CHEBI:29105"/>
    </cofactor>
    <text evidence="9">Binds 1 zinc ion per subunit.</text>
</comment>
<feature type="binding site" evidence="9">
    <location>
        <position position="126"/>
    </location>
    <ligand>
        <name>Zn(2+)</name>
        <dbReference type="ChEBI" id="CHEBI:29105"/>
        <note>catalytic</note>
    </ligand>
</feature>
<keyword evidence="4 9" id="KW-0378">Hydrolase</keyword>
<dbReference type="EC" id="3.4.13.22" evidence="9 10"/>
<evidence type="ECO:0000313" key="12">
    <source>
        <dbReference type="EMBL" id="RMB60878.1"/>
    </source>
</evidence>
<evidence type="ECO:0000256" key="5">
    <source>
        <dbReference type="ARBA" id="ARBA00022833"/>
    </source>
</evidence>
<keyword evidence="3 9" id="KW-0479">Metal-binding</keyword>
<dbReference type="InterPro" id="IPR009045">
    <property type="entry name" value="Zn_M74/Hedgehog-like"/>
</dbReference>
<evidence type="ECO:0000256" key="9">
    <source>
        <dbReference type="HAMAP-Rule" id="MF_01924"/>
    </source>
</evidence>
<dbReference type="InterPro" id="IPR000755">
    <property type="entry name" value="A_A_dipeptidase"/>
</dbReference>
<evidence type="ECO:0000256" key="3">
    <source>
        <dbReference type="ARBA" id="ARBA00022723"/>
    </source>
</evidence>
<dbReference type="EMBL" id="REFV01000004">
    <property type="protein sequence ID" value="RMB60878.1"/>
    <property type="molecule type" value="Genomic_DNA"/>
</dbReference>
<feature type="binding site" evidence="9">
    <location>
        <position position="185"/>
    </location>
    <ligand>
        <name>Zn(2+)</name>
        <dbReference type="ChEBI" id="CHEBI:29105"/>
        <note>catalytic</note>
    </ligand>
</feature>
<feature type="site" description="Transition state stabilizer" evidence="9">
    <location>
        <position position="91"/>
    </location>
</feature>
<evidence type="ECO:0000256" key="4">
    <source>
        <dbReference type="ARBA" id="ARBA00022801"/>
    </source>
</evidence>
<dbReference type="HAMAP" id="MF_01924">
    <property type="entry name" value="A_A_dipeptidase"/>
    <property type="match status" value="1"/>
</dbReference>
<dbReference type="AlphaFoldDB" id="A0A3M0G8Z5"/>
<accession>A0A3M0G8Z5</accession>
<name>A0A3M0G8Z5_9FLAO</name>
<protein>
    <recommendedName>
        <fullName evidence="9 10">D-alanyl-D-alanine dipeptidase</fullName>
        <shortName evidence="9 10">D-Ala-D-Ala dipeptidase</shortName>
        <ecNumber evidence="9 10">3.4.13.22</ecNumber>
    </recommendedName>
</protein>
<evidence type="ECO:0000313" key="13">
    <source>
        <dbReference type="Proteomes" id="UP000281985"/>
    </source>
</evidence>
<comment type="similarity">
    <text evidence="9 10">Belongs to the peptidase M15D family.</text>
</comment>
<keyword evidence="5 9" id="KW-0862">Zinc</keyword>
<evidence type="ECO:0000256" key="10">
    <source>
        <dbReference type="PIRNR" id="PIRNR026671"/>
    </source>
</evidence>
<dbReference type="PANTHER" id="PTHR43126">
    <property type="entry name" value="D-ALANYL-D-ALANINE DIPEPTIDASE"/>
    <property type="match status" value="1"/>
</dbReference>
<keyword evidence="8 10" id="KW-0961">Cell wall biogenesis/degradation</keyword>
<dbReference type="CDD" id="cd14840">
    <property type="entry name" value="D-Ala-D-Ala_dipeptidase_Aad"/>
    <property type="match status" value="1"/>
</dbReference>